<dbReference type="GO" id="GO:0030288">
    <property type="term" value="C:outer membrane-bounded periplasmic space"/>
    <property type="evidence" value="ECO:0007669"/>
    <property type="project" value="TreeGrafter"/>
</dbReference>
<evidence type="ECO:0000256" key="2">
    <source>
        <dbReference type="RuleBase" id="RU362119"/>
    </source>
</evidence>
<dbReference type="GO" id="GO:0000166">
    <property type="term" value="F:nucleotide binding"/>
    <property type="evidence" value="ECO:0007669"/>
    <property type="project" value="UniProtKB-KW"/>
</dbReference>
<dbReference type="Pfam" id="PF02872">
    <property type="entry name" value="5_nucleotid_C"/>
    <property type="match status" value="1"/>
</dbReference>
<dbReference type="RefSeq" id="WP_056946100.1">
    <property type="nucleotide sequence ID" value="NZ_AZCV01000001.1"/>
</dbReference>
<dbReference type="InterPro" id="IPR004843">
    <property type="entry name" value="Calcineurin-like_PHP"/>
</dbReference>
<feature type="domain" description="Calcineurin-like phosphoesterase" evidence="3">
    <location>
        <begin position="5"/>
        <end position="239"/>
    </location>
</feature>
<dbReference type="SUPFAM" id="SSF55816">
    <property type="entry name" value="5'-nucleotidase (syn. UDP-sugar hydrolase), C-terminal domain"/>
    <property type="match status" value="1"/>
</dbReference>
<dbReference type="GO" id="GO:0016787">
    <property type="term" value="F:hydrolase activity"/>
    <property type="evidence" value="ECO:0007669"/>
    <property type="project" value="UniProtKB-KW"/>
</dbReference>
<evidence type="ECO:0000313" key="5">
    <source>
        <dbReference type="EMBL" id="KRK38574.1"/>
    </source>
</evidence>
<evidence type="ECO:0000313" key="6">
    <source>
        <dbReference type="Proteomes" id="UP000050909"/>
    </source>
</evidence>
<keyword evidence="2" id="KW-0547">Nucleotide-binding</keyword>
<dbReference type="InterPro" id="IPR006179">
    <property type="entry name" value="5_nucleotidase/apyrase"/>
</dbReference>
<dbReference type="PRINTS" id="PR01607">
    <property type="entry name" value="APYRASEFAMLY"/>
</dbReference>
<comment type="caution">
    <text evidence="5">The sequence shown here is derived from an EMBL/GenBank/DDBJ whole genome shotgun (WGS) entry which is preliminary data.</text>
</comment>
<evidence type="ECO:0000259" key="3">
    <source>
        <dbReference type="Pfam" id="PF00149"/>
    </source>
</evidence>
<sequence>MKLAILETSDTHGYIFPGNYLVRGDYSDSFGLLRAKTVFDQVYHSYGRGQVVSIENGDTLQGSALASYMTHLRSSAAIADFQSAYNALDYDFGVLGNHDFNYGTELLTANFAVANRKLINANIIDKSTRQPFMGEEFALIERGGLKIAVIGVTTKYIPHWESPAHIHNLEFLDVVDTLKRIVPQVRKHADLVIVSYHGGFESDLVTGEPTERITGENQGYAILQEVAGIDVLLTGHQHREIATVVNDVVVVQPGYQAKDVTMVEIEYEFEDGQAVIKKKTPQLLKTANYEVEHKLRDQLTMFNDAVEDWLDKPVGSLTEPLKLESGAKARINDDPYLNFIHQVQLSLTDADISAASIIKEDAPGLPQQVSKRYLLLNYPYSNQLVKLELSGAQLRSILEYTATFFVKNQRTGEISFAKKFLEPKYQLYHFDSFYPINYQIEVDRPLGTRVTRLEFNGQPITDQQIFTLVVSKYRAMGGGTYPVYPDLKIVAEYEPEITEIMEDYLRHNSPVKVERAKNYRII</sequence>
<evidence type="ECO:0000259" key="4">
    <source>
        <dbReference type="Pfam" id="PF02872"/>
    </source>
</evidence>
<comment type="similarity">
    <text evidence="2">Belongs to the 5'-nucleotidase family.</text>
</comment>
<dbReference type="InterPro" id="IPR036907">
    <property type="entry name" value="5'-Nucleotdase_C_sf"/>
</dbReference>
<dbReference type="PATRIC" id="fig|1423722.3.peg.265"/>
<dbReference type="Proteomes" id="UP000050909">
    <property type="component" value="Unassembled WGS sequence"/>
</dbReference>
<evidence type="ECO:0000256" key="1">
    <source>
        <dbReference type="ARBA" id="ARBA00022729"/>
    </source>
</evidence>
<name>A0A0R1GWY3_9LACO</name>
<dbReference type="GO" id="GO:0009166">
    <property type="term" value="P:nucleotide catabolic process"/>
    <property type="evidence" value="ECO:0007669"/>
    <property type="project" value="InterPro"/>
</dbReference>
<dbReference type="Gene3D" id="3.90.780.10">
    <property type="entry name" value="5'-Nucleotidase, C-terminal domain"/>
    <property type="match status" value="1"/>
</dbReference>
<protein>
    <submittedName>
        <fullName evidence="5">5-nucleotidase, C-terminal domain protein</fullName>
    </submittedName>
</protein>
<accession>A0A0R1GWY3</accession>
<dbReference type="InterPro" id="IPR008334">
    <property type="entry name" value="5'-Nucleotdase_C"/>
</dbReference>
<dbReference type="EMBL" id="AZCV01000001">
    <property type="protein sequence ID" value="KRK38574.1"/>
    <property type="molecule type" value="Genomic_DNA"/>
</dbReference>
<feature type="domain" description="5'-Nucleotidase C-terminal" evidence="4">
    <location>
        <begin position="314"/>
        <end position="484"/>
    </location>
</feature>
<dbReference type="Pfam" id="PF00149">
    <property type="entry name" value="Metallophos"/>
    <property type="match status" value="1"/>
</dbReference>
<dbReference type="PANTHER" id="PTHR11575:SF6">
    <property type="entry name" value="2',3'-CYCLIC-NUCLEOTIDE 2'-PHOSPHODIESTERASE_3'-NUCLEOTIDASE"/>
    <property type="match status" value="1"/>
</dbReference>
<keyword evidence="6" id="KW-1185">Reference proteome</keyword>
<dbReference type="PANTHER" id="PTHR11575">
    <property type="entry name" value="5'-NUCLEOTIDASE-RELATED"/>
    <property type="match status" value="1"/>
</dbReference>
<dbReference type="SUPFAM" id="SSF56300">
    <property type="entry name" value="Metallo-dependent phosphatases"/>
    <property type="match status" value="1"/>
</dbReference>
<keyword evidence="2" id="KW-0378">Hydrolase</keyword>
<dbReference type="Gene3D" id="3.60.21.10">
    <property type="match status" value="1"/>
</dbReference>
<keyword evidence="1" id="KW-0732">Signal</keyword>
<gene>
    <name evidence="5" type="ORF">FC62_GL000261</name>
</gene>
<organism evidence="5 6">
    <name type="scientific">Amylolactobacillus amylotrophicus DSM 20534</name>
    <dbReference type="NCBI Taxonomy" id="1423722"/>
    <lineage>
        <taxon>Bacteria</taxon>
        <taxon>Bacillati</taxon>
        <taxon>Bacillota</taxon>
        <taxon>Bacilli</taxon>
        <taxon>Lactobacillales</taxon>
        <taxon>Lactobacillaceae</taxon>
        <taxon>Amylolactobacillus</taxon>
    </lineage>
</organism>
<dbReference type="InterPro" id="IPR029052">
    <property type="entry name" value="Metallo-depent_PP-like"/>
</dbReference>
<proteinExistence type="inferred from homology"/>
<reference evidence="5 6" key="1">
    <citation type="journal article" date="2015" name="Genome Announc.">
        <title>Expanding the biotechnology potential of lactobacilli through comparative genomics of 213 strains and associated genera.</title>
        <authorList>
            <person name="Sun Z."/>
            <person name="Harris H.M."/>
            <person name="McCann A."/>
            <person name="Guo C."/>
            <person name="Argimon S."/>
            <person name="Zhang W."/>
            <person name="Yang X."/>
            <person name="Jeffery I.B."/>
            <person name="Cooney J.C."/>
            <person name="Kagawa T.F."/>
            <person name="Liu W."/>
            <person name="Song Y."/>
            <person name="Salvetti E."/>
            <person name="Wrobel A."/>
            <person name="Rasinkangas P."/>
            <person name="Parkhill J."/>
            <person name="Rea M.C."/>
            <person name="O'Sullivan O."/>
            <person name="Ritari J."/>
            <person name="Douillard F.P."/>
            <person name="Paul Ross R."/>
            <person name="Yang R."/>
            <person name="Briner A.E."/>
            <person name="Felis G.E."/>
            <person name="de Vos W.M."/>
            <person name="Barrangou R."/>
            <person name="Klaenhammer T.R."/>
            <person name="Caufield P.W."/>
            <person name="Cui Y."/>
            <person name="Zhang H."/>
            <person name="O'Toole P.W."/>
        </authorList>
    </citation>
    <scope>NUCLEOTIDE SEQUENCE [LARGE SCALE GENOMIC DNA]</scope>
    <source>
        <strain evidence="5 6">DSM 20534</strain>
    </source>
</reference>
<dbReference type="AlphaFoldDB" id="A0A0R1GWY3"/>